<dbReference type="KEGG" id="loi:92362119"/>
<comment type="caution">
    <text evidence="3">The sequence shown here is derived from an EMBL/GenBank/DDBJ whole genome shotgun (WGS) entry which is preliminary data.</text>
</comment>
<organism evidence="3 4">
    <name type="scientific">Leishmania orientalis</name>
    <dbReference type="NCBI Taxonomy" id="2249476"/>
    <lineage>
        <taxon>Eukaryota</taxon>
        <taxon>Discoba</taxon>
        <taxon>Euglenozoa</taxon>
        <taxon>Kinetoplastea</taxon>
        <taxon>Metakinetoplastina</taxon>
        <taxon>Trypanosomatida</taxon>
        <taxon>Trypanosomatidae</taxon>
        <taxon>Leishmaniinae</taxon>
        <taxon>Leishmania</taxon>
    </lineage>
</organism>
<reference evidence="4" key="2">
    <citation type="journal article" date="2021" name="Sci. Data">
        <title>Chromosome-scale genome sequencing, assembly and annotation of six genomes from subfamily Leishmaniinae.</title>
        <authorList>
            <person name="Almutairi H."/>
            <person name="Urbaniak M.D."/>
            <person name="Bates M.D."/>
            <person name="Jariyapan N."/>
            <person name="Kwakye-Nuako G."/>
            <person name="Thomaz Soccol V."/>
            <person name="Al-Salem W.S."/>
            <person name="Dillon R.J."/>
            <person name="Bates P.A."/>
            <person name="Gatherer D."/>
        </authorList>
    </citation>
    <scope>NUCLEOTIDE SEQUENCE [LARGE SCALE GENOMIC DNA]</scope>
</reference>
<feature type="signal peptide" evidence="2">
    <location>
        <begin position="1"/>
        <end position="26"/>
    </location>
</feature>
<evidence type="ECO:0000256" key="1">
    <source>
        <dbReference type="SAM" id="Phobius"/>
    </source>
</evidence>
<keyword evidence="1" id="KW-1133">Transmembrane helix</keyword>
<dbReference type="RefSeq" id="XP_067065590.1">
    <property type="nucleotide sequence ID" value="XM_067208185.1"/>
</dbReference>
<evidence type="ECO:0008006" key="5">
    <source>
        <dbReference type="Google" id="ProtNLM"/>
    </source>
</evidence>
<gene>
    <name evidence="3" type="ORF">LSCM4_06261</name>
</gene>
<keyword evidence="2" id="KW-0732">Signal</keyword>
<dbReference type="AlphaFoldDB" id="A0A836H4P7"/>
<accession>A0A836H4P7</accession>
<evidence type="ECO:0000313" key="4">
    <source>
        <dbReference type="Proteomes" id="UP000674143"/>
    </source>
</evidence>
<evidence type="ECO:0000256" key="2">
    <source>
        <dbReference type="SAM" id="SignalP"/>
    </source>
</evidence>
<keyword evidence="1" id="KW-0812">Transmembrane</keyword>
<protein>
    <recommendedName>
        <fullName evidence="5">Golgi/lysosome glycoprotein</fullName>
    </recommendedName>
</protein>
<dbReference type="GeneID" id="92362119"/>
<dbReference type="EMBL" id="JAFHLR010000007">
    <property type="protein sequence ID" value="KAG5486796.1"/>
    <property type="molecule type" value="Genomic_DNA"/>
</dbReference>
<proteinExistence type="predicted"/>
<keyword evidence="1" id="KW-0472">Membrane</keyword>
<feature type="chain" id="PRO_5032871032" description="Golgi/lysosome glycoprotein" evidence="2">
    <location>
        <begin position="27"/>
        <end position="626"/>
    </location>
</feature>
<sequence length="626" mass="68809">MLRVTSLARLVAIGVVLVLCSALSLAAENGKRLYPACSITEHATSAGSQASSTVYNFSARTHSLTLNCLAYDVVSVNSTQMDEDYCRVKHQADYAYSLSLQAAYTTENGTVVTRMFSIGDMTGGSLTELTARMPARSEFSLVFTNLATDPRCNLQVRALLSYETADKGSSECSAPTVVAVEPRTVYSKSADRSFLVLDYGAEQVPSSADIVSLVDFSLGTCERPDGDVLYMDYSTMIPPIGHLDGNRTHLSARATTFYEPNTFRVCYRANYSSVATQIAVITVYAGNPAYYDVVSGLSERGEVLTGVETTIKFYGNDLDTREDGDEAKFVDFSTECDTGFHSGGVPLANNLKPANSYGLNTTYSLWTWTITEGGSYKVCYKRKATNAWTEVPFIEDVSITDRPWESTTHAPIPLPTNPSTHAACPKATETAERPWSRFKSVEIVLNAKKLPGDFLETLSNLLCLRRSMFTLAHQRHNSEGMQVVFLTLSCEENNNATTRECSSIERLNYFVSLPPSQLEDHGIASVRGSTDILAVDDDESQKRGTSIFGLLVVFLSILAVGGIIVFLVSRYHERRHHFVQFGLDDDEIDDMYDFNAAATSAMRNQYDVVPQAEPICISNAIIEIED</sequence>
<evidence type="ECO:0000313" key="3">
    <source>
        <dbReference type="EMBL" id="KAG5486796.1"/>
    </source>
</evidence>
<reference evidence="4" key="1">
    <citation type="journal article" date="2021" name="Microbiol. Resour. Announc.">
        <title>LGAAP: Leishmaniinae Genome Assembly and Annotation Pipeline.</title>
        <authorList>
            <person name="Almutairi H."/>
            <person name="Urbaniak M.D."/>
            <person name="Bates M.D."/>
            <person name="Jariyapan N."/>
            <person name="Kwakye-Nuako G."/>
            <person name="Thomaz-Soccol V."/>
            <person name="Al-Salem W.S."/>
            <person name="Dillon R.J."/>
            <person name="Bates P.A."/>
            <person name="Gatherer D."/>
        </authorList>
    </citation>
    <scope>NUCLEOTIDE SEQUENCE [LARGE SCALE GENOMIC DNA]</scope>
</reference>
<name>A0A836H4P7_9TRYP</name>
<dbReference type="Proteomes" id="UP000674143">
    <property type="component" value="Unassembled WGS sequence"/>
</dbReference>
<feature type="transmembrane region" description="Helical" evidence="1">
    <location>
        <begin position="547"/>
        <end position="568"/>
    </location>
</feature>
<keyword evidence="4" id="KW-1185">Reference proteome</keyword>